<sequence length="807" mass="90058">MKFLFILIFISINICSQNTYVPDDNFEQLLIDFGYDSGPLDDYVPTNNVNSVTEIFINDSSIKDFTGLDGFTSLTRLGIEVNDVTELDISKNIKLKDLFISNGSLKSIDVSKNTELETLRLIVVNVSTINLKNNTKLKDLTIGNTSITNLDLSSNSQLLNIDLSHGIIENINLKNSNNTNINTFFCSNNSELKCLQVDNKSYSITNWTDIDDNTVYSDNCSVFKNLTYVPDDNFEQKLIDLGYDSGSLDNYVPTANINTIKNLNITNENISDLTGIQDFISLEDLQFTQNNVSNIDLSSLINLKTLYSNNNNILSIDVSNNINLIDLFTGSNPLTKIGVSKNLNLKQLDVSNTNVSTIDLSKNKKLTLFGSSNTNISALNTSNNLNLTYLHLSFNKISELDLTINDKLFELNCSNNPLTKLSLPPNNILDGLHVNSTLISELDLRNQANLISNVASFLEIQDNVNLKCVYVDDVSYYNSDPMGSITKDAQSTFVLNEAECAKLDCKIDVDTLNDVNECNSFELPNLTNGSFYTQSNGKGTKLNAGDFLYHSQTIYIYNEDPSNNACFNETSFKVKITQKPTVDTLNDVNECNSYELPNLTNGSFYTQSNGNGTKLNAGDFLYNSQTIYIYNEDPSNNACFNETSFKVIITQKPLVDNLSDVSINNNYLLPELTNGNYYTQSNGNGTKLNAGDFLYTSQTVYIYNEDSSNAACSNETSFKININSDLEIPNYFTPNNDGLNDYWAIQNNSQISEILIYDRFGKLIAKPNISIGWNGNINGKLSIPNSYWYLIILKNGKKYKGSFSLIK</sequence>
<dbReference type="PANTHER" id="PTHR47566">
    <property type="match status" value="1"/>
</dbReference>
<name>A0ABZ2TNH3_9FLAO</name>
<keyword evidence="2" id="KW-0677">Repeat</keyword>
<gene>
    <name evidence="3" type="ORF">WG950_09130</name>
</gene>
<reference evidence="3 4" key="1">
    <citation type="submission" date="2024-03" db="EMBL/GenBank/DDBJ databases">
        <authorList>
            <person name="Cao K."/>
        </authorList>
    </citation>
    <scope>NUCLEOTIDE SEQUENCE [LARGE SCALE GENOMIC DNA]</scope>
    <source>
        <strain evidence="3 4">MCCC 1K00696</strain>
    </source>
</reference>
<keyword evidence="1" id="KW-0433">Leucine-rich repeat</keyword>
<dbReference type="RefSeq" id="WP_340931829.1">
    <property type="nucleotide sequence ID" value="NZ_CP150496.1"/>
</dbReference>
<protein>
    <submittedName>
        <fullName evidence="3">T9SS type B sorting domain-containing protein</fullName>
    </submittedName>
</protein>
<dbReference type="EMBL" id="CP150496">
    <property type="protein sequence ID" value="WYW54689.1"/>
    <property type="molecule type" value="Genomic_DNA"/>
</dbReference>
<dbReference type="Proteomes" id="UP001491088">
    <property type="component" value="Chromosome"/>
</dbReference>
<accession>A0ABZ2TNH3</accession>
<proteinExistence type="predicted"/>
<evidence type="ECO:0000313" key="3">
    <source>
        <dbReference type="EMBL" id="WYW54689.1"/>
    </source>
</evidence>
<dbReference type="Gene3D" id="3.80.10.10">
    <property type="entry name" value="Ribonuclease Inhibitor"/>
    <property type="match status" value="2"/>
</dbReference>
<organism evidence="3 4">
    <name type="scientific">Polaribacter marinaquae</name>
    <dbReference type="NCBI Taxonomy" id="1642819"/>
    <lineage>
        <taxon>Bacteria</taxon>
        <taxon>Pseudomonadati</taxon>
        <taxon>Bacteroidota</taxon>
        <taxon>Flavobacteriia</taxon>
        <taxon>Flavobacteriales</taxon>
        <taxon>Flavobacteriaceae</taxon>
    </lineage>
</organism>
<dbReference type="InterPro" id="IPR052574">
    <property type="entry name" value="CDIRP"/>
</dbReference>
<dbReference type="InterPro" id="IPR032675">
    <property type="entry name" value="LRR_dom_sf"/>
</dbReference>
<evidence type="ECO:0000256" key="1">
    <source>
        <dbReference type="ARBA" id="ARBA00022614"/>
    </source>
</evidence>
<dbReference type="NCBIfam" id="TIGR04131">
    <property type="entry name" value="Bac_Flav_CTERM"/>
    <property type="match status" value="1"/>
</dbReference>
<evidence type="ECO:0000313" key="4">
    <source>
        <dbReference type="Proteomes" id="UP001491088"/>
    </source>
</evidence>
<dbReference type="InterPro" id="IPR001611">
    <property type="entry name" value="Leu-rich_rpt"/>
</dbReference>
<dbReference type="PANTHER" id="PTHR47566:SF1">
    <property type="entry name" value="PROTEIN NUD1"/>
    <property type="match status" value="1"/>
</dbReference>
<evidence type="ECO:0000256" key="2">
    <source>
        <dbReference type="ARBA" id="ARBA00022737"/>
    </source>
</evidence>
<dbReference type="Pfam" id="PF13585">
    <property type="entry name" value="CHU_C"/>
    <property type="match status" value="1"/>
</dbReference>
<keyword evidence="4" id="KW-1185">Reference proteome</keyword>
<dbReference type="PROSITE" id="PS51450">
    <property type="entry name" value="LRR"/>
    <property type="match status" value="1"/>
</dbReference>
<dbReference type="InterPro" id="IPR026341">
    <property type="entry name" value="T9SS_type_B"/>
</dbReference>
<dbReference type="SUPFAM" id="SSF52058">
    <property type="entry name" value="L domain-like"/>
    <property type="match status" value="2"/>
</dbReference>